<gene>
    <name evidence="2" type="ORF">GRF63_00500</name>
</gene>
<organism evidence="2 3">
    <name type="scientific">Aurantiacibacter rhizosphaerae</name>
    <dbReference type="NCBI Taxonomy" id="2691582"/>
    <lineage>
        <taxon>Bacteria</taxon>
        <taxon>Pseudomonadati</taxon>
        <taxon>Pseudomonadota</taxon>
        <taxon>Alphaproteobacteria</taxon>
        <taxon>Sphingomonadales</taxon>
        <taxon>Erythrobacteraceae</taxon>
        <taxon>Aurantiacibacter</taxon>
    </lineage>
</organism>
<reference evidence="2 3" key="1">
    <citation type="submission" date="2019-12" db="EMBL/GenBank/DDBJ databases">
        <authorList>
            <person name="Lee S.D."/>
        </authorList>
    </citation>
    <scope>NUCLEOTIDE SEQUENCE [LARGE SCALE GENOMIC DNA]</scope>
    <source>
        <strain evidence="2 3">GH3-10</strain>
    </source>
</reference>
<keyword evidence="1" id="KW-1133">Transmembrane helix</keyword>
<evidence type="ECO:0000256" key="1">
    <source>
        <dbReference type="SAM" id="Phobius"/>
    </source>
</evidence>
<keyword evidence="1" id="KW-0472">Membrane</keyword>
<feature type="transmembrane region" description="Helical" evidence="1">
    <location>
        <begin position="72"/>
        <end position="91"/>
    </location>
</feature>
<proteinExistence type="predicted"/>
<dbReference type="PANTHER" id="PTHR37314:SF4">
    <property type="entry name" value="UPF0700 TRANSMEMBRANE PROTEIN YOAK"/>
    <property type="match status" value="1"/>
</dbReference>
<dbReference type="EMBL" id="WUBR01000001">
    <property type="protein sequence ID" value="MWV26372.1"/>
    <property type="molecule type" value="Genomic_DNA"/>
</dbReference>
<evidence type="ECO:0000313" key="2">
    <source>
        <dbReference type="EMBL" id="MWV26372.1"/>
    </source>
</evidence>
<feature type="transmembrane region" description="Helical" evidence="1">
    <location>
        <begin position="43"/>
        <end position="60"/>
    </location>
</feature>
<dbReference type="InterPro" id="IPR010699">
    <property type="entry name" value="DUF1275"/>
</dbReference>
<comment type="caution">
    <text evidence="2">The sequence shown here is derived from an EMBL/GenBank/DDBJ whole genome shotgun (WGS) entry which is preliminary data.</text>
</comment>
<accession>A0A844X9D5</accession>
<feature type="transmembrane region" description="Helical" evidence="1">
    <location>
        <begin position="149"/>
        <end position="169"/>
    </location>
</feature>
<reference evidence="2 3" key="2">
    <citation type="submission" date="2020-02" db="EMBL/GenBank/DDBJ databases">
        <title>Erythrobacter dongmakensis sp. nov., isolated from a tidal mudflat.</title>
        <authorList>
            <person name="Kim I.S."/>
        </authorList>
    </citation>
    <scope>NUCLEOTIDE SEQUENCE [LARGE SCALE GENOMIC DNA]</scope>
    <source>
        <strain evidence="2 3">GH3-10</strain>
    </source>
</reference>
<protein>
    <submittedName>
        <fullName evidence="2">DUF1275 domain-containing protein</fullName>
    </submittedName>
</protein>
<dbReference type="Proteomes" id="UP000461409">
    <property type="component" value="Unassembled WGS sequence"/>
</dbReference>
<feature type="transmembrane region" description="Helical" evidence="1">
    <location>
        <begin position="175"/>
        <end position="198"/>
    </location>
</feature>
<keyword evidence="3" id="KW-1185">Reference proteome</keyword>
<name>A0A844X9D5_9SPHN</name>
<sequence>MAGWVDGVGFLALVGTVQAFPSFMSGNSTKFVTDIVSGKFQTAAAIGGVVLAFIIGTIFARLLNDGSRRRETAALICVAVCLGVTAAGAAMGWSKNALLLLLAFAMGSINRALQGKDGYTVHTFISGAVVTIGSDIADAISGRGPWKQALLPLSIWGSILFGAGVGGLMTLKVGLFVGLAVPALAVILLAAANGIGWLEASRDPRDGHPPMLSMHG</sequence>
<dbReference type="Pfam" id="PF06912">
    <property type="entry name" value="DUF1275"/>
    <property type="match status" value="1"/>
</dbReference>
<dbReference type="AlphaFoldDB" id="A0A844X9D5"/>
<dbReference type="PANTHER" id="PTHR37314">
    <property type="entry name" value="SLR0142 PROTEIN"/>
    <property type="match status" value="1"/>
</dbReference>
<evidence type="ECO:0000313" key="3">
    <source>
        <dbReference type="Proteomes" id="UP000461409"/>
    </source>
</evidence>
<keyword evidence="1" id="KW-0812">Transmembrane</keyword>